<keyword evidence="4" id="KW-0804">Transcription</keyword>
<feature type="domain" description="HTH tetR-type" evidence="6">
    <location>
        <begin position="16"/>
        <end position="76"/>
    </location>
</feature>
<evidence type="ECO:0000256" key="4">
    <source>
        <dbReference type="ARBA" id="ARBA00023163"/>
    </source>
</evidence>
<feature type="DNA-binding region" description="H-T-H motif" evidence="5">
    <location>
        <begin position="39"/>
        <end position="58"/>
    </location>
</feature>
<reference evidence="7 8" key="1">
    <citation type="submission" date="2019-09" db="EMBL/GenBank/DDBJ databases">
        <title>Whole genome sequences of isolates from the Mars Exploration Rovers.</title>
        <authorList>
            <person name="Seuylemezian A."/>
            <person name="Vaishampayan P."/>
        </authorList>
    </citation>
    <scope>NUCLEOTIDE SEQUENCE [LARGE SCALE GENOMIC DNA]</scope>
    <source>
        <strain evidence="7 8">MER_TA_151</strain>
    </source>
</reference>
<proteinExistence type="predicted"/>
<dbReference type="PROSITE" id="PS01081">
    <property type="entry name" value="HTH_TETR_1"/>
    <property type="match status" value="1"/>
</dbReference>
<keyword evidence="1" id="KW-0678">Repressor</keyword>
<dbReference type="InterPro" id="IPR023772">
    <property type="entry name" value="DNA-bd_HTH_TetR-type_CS"/>
</dbReference>
<keyword evidence="8" id="KW-1185">Reference proteome</keyword>
<accession>A0A5J5H5H0</accession>
<keyword evidence="3 5" id="KW-0238">DNA-binding</keyword>
<dbReference type="Pfam" id="PF00440">
    <property type="entry name" value="TetR_N"/>
    <property type="match status" value="1"/>
</dbReference>
<dbReference type="GO" id="GO:0045892">
    <property type="term" value="P:negative regulation of DNA-templated transcription"/>
    <property type="evidence" value="ECO:0007669"/>
    <property type="project" value="UniProtKB-ARBA"/>
</dbReference>
<name>A0A5J5H5H0_9BACI</name>
<dbReference type="PRINTS" id="PR00455">
    <property type="entry name" value="HTHTETR"/>
</dbReference>
<evidence type="ECO:0000256" key="3">
    <source>
        <dbReference type="ARBA" id="ARBA00023125"/>
    </source>
</evidence>
<sequence>MTNWSVNLCREVKHMNEKKKNILEQAMMLFATKGYHSTSMQEVAEQAGVSKGALYLHFTSKNELLVEIYRYYYQIIKEKMNAVDDTKDLHPKERLRTQISIYMEELLSQKEFILMHMNENVSYSKELEEFLQSAKTDTFQWYKESLTNIYGASILPYTIDLTIILKAMIEGYLFTLFSTNASLSIEGLTAFIISRLDDLVEGLLEKKEKPQFVLSQMNIQAQPLFGESHWQEKLHTYFLQLENLIMDSNIDEQVRKDCVDSIEFIKEETKQVNPRRMILLGLLNNLHVIPETKPISDKIVEIITEQMAQ</sequence>
<dbReference type="Proteomes" id="UP000326671">
    <property type="component" value="Unassembled WGS sequence"/>
</dbReference>
<dbReference type="InterPro" id="IPR050624">
    <property type="entry name" value="HTH-type_Tx_Regulator"/>
</dbReference>
<evidence type="ECO:0000313" key="8">
    <source>
        <dbReference type="Proteomes" id="UP000326671"/>
    </source>
</evidence>
<evidence type="ECO:0000313" key="7">
    <source>
        <dbReference type="EMBL" id="KAA9015507.1"/>
    </source>
</evidence>
<protein>
    <submittedName>
        <fullName evidence="7">TetR/AcrR family transcriptional regulator</fullName>
    </submittedName>
</protein>
<comment type="caution">
    <text evidence="7">The sequence shown here is derived from an EMBL/GenBank/DDBJ whole genome shotgun (WGS) entry which is preliminary data.</text>
</comment>
<gene>
    <name evidence="7" type="ORF">F4V44_22905</name>
</gene>
<dbReference type="PANTHER" id="PTHR43479:SF22">
    <property type="entry name" value="TRANSCRIPTIONAL REGULATOR, TETR FAMILY"/>
    <property type="match status" value="1"/>
</dbReference>
<keyword evidence="2" id="KW-0805">Transcription regulation</keyword>
<evidence type="ECO:0000259" key="6">
    <source>
        <dbReference type="PROSITE" id="PS50977"/>
    </source>
</evidence>
<evidence type="ECO:0000256" key="1">
    <source>
        <dbReference type="ARBA" id="ARBA00022491"/>
    </source>
</evidence>
<organism evidence="7 8">
    <name type="scientific">Niallia endozanthoxylica</name>
    <dbReference type="NCBI Taxonomy" id="2036016"/>
    <lineage>
        <taxon>Bacteria</taxon>
        <taxon>Bacillati</taxon>
        <taxon>Bacillota</taxon>
        <taxon>Bacilli</taxon>
        <taxon>Bacillales</taxon>
        <taxon>Bacillaceae</taxon>
        <taxon>Niallia</taxon>
    </lineage>
</organism>
<dbReference type="Gene3D" id="1.10.357.10">
    <property type="entry name" value="Tetracycline Repressor, domain 2"/>
    <property type="match status" value="1"/>
</dbReference>
<dbReference type="InterPro" id="IPR009057">
    <property type="entry name" value="Homeodomain-like_sf"/>
</dbReference>
<dbReference type="AlphaFoldDB" id="A0A5J5H5H0"/>
<dbReference type="PANTHER" id="PTHR43479">
    <property type="entry name" value="ACREF/ENVCD OPERON REPRESSOR-RELATED"/>
    <property type="match status" value="1"/>
</dbReference>
<dbReference type="SUPFAM" id="SSF46689">
    <property type="entry name" value="Homeodomain-like"/>
    <property type="match status" value="1"/>
</dbReference>
<dbReference type="PROSITE" id="PS50977">
    <property type="entry name" value="HTH_TETR_2"/>
    <property type="match status" value="1"/>
</dbReference>
<dbReference type="GO" id="GO:0003677">
    <property type="term" value="F:DNA binding"/>
    <property type="evidence" value="ECO:0007669"/>
    <property type="project" value="UniProtKB-UniRule"/>
</dbReference>
<dbReference type="OrthoDB" id="9812993at2"/>
<evidence type="ECO:0000256" key="2">
    <source>
        <dbReference type="ARBA" id="ARBA00023015"/>
    </source>
</evidence>
<dbReference type="EMBL" id="VYKL01000041">
    <property type="protein sequence ID" value="KAA9015507.1"/>
    <property type="molecule type" value="Genomic_DNA"/>
</dbReference>
<evidence type="ECO:0000256" key="5">
    <source>
        <dbReference type="PROSITE-ProRule" id="PRU00335"/>
    </source>
</evidence>
<dbReference type="InterPro" id="IPR001647">
    <property type="entry name" value="HTH_TetR"/>
</dbReference>
<dbReference type="FunFam" id="1.10.10.60:FF:000141">
    <property type="entry name" value="TetR family transcriptional regulator"/>
    <property type="match status" value="1"/>
</dbReference>